<feature type="domain" description="Phage tail collar" evidence="3">
    <location>
        <begin position="84"/>
        <end position="148"/>
    </location>
</feature>
<dbReference type="AlphaFoldDB" id="A0A1I2RA69"/>
<evidence type="ECO:0000313" key="5">
    <source>
        <dbReference type="Proteomes" id="UP000198623"/>
    </source>
</evidence>
<evidence type="ECO:0000313" key="4">
    <source>
        <dbReference type="EMBL" id="SFG37360.1"/>
    </source>
</evidence>
<dbReference type="Gene3D" id="3.90.1340.10">
    <property type="entry name" value="Phage tail collar domain"/>
    <property type="match status" value="1"/>
</dbReference>
<evidence type="ECO:0000256" key="2">
    <source>
        <dbReference type="SAM" id="Phobius"/>
    </source>
</evidence>
<keyword evidence="5" id="KW-1185">Reference proteome</keyword>
<name>A0A1I2RA69_9GAMM</name>
<gene>
    <name evidence="4" type="ORF">SAMN05216175_10618</name>
</gene>
<dbReference type="RefSeq" id="WP_177201144.1">
    <property type="nucleotide sequence ID" value="NZ_FOOU01000006.1"/>
</dbReference>
<dbReference type="SUPFAM" id="SSF88874">
    <property type="entry name" value="Receptor-binding domain of short tail fibre protein gp12"/>
    <property type="match status" value="1"/>
</dbReference>
<feature type="transmembrane region" description="Helical" evidence="2">
    <location>
        <begin position="21"/>
        <end position="43"/>
    </location>
</feature>
<proteinExistence type="predicted"/>
<dbReference type="InterPro" id="IPR011083">
    <property type="entry name" value="Phage_tail_collar_dom"/>
</dbReference>
<accession>A0A1I2RA69</accession>
<keyword evidence="2" id="KW-0472">Membrane</keyword>
<keyword evidence="2" id="KW-0812">Transmembrane</keyword>
<dbReference type="Pfam" id="PF07484">
    <property type="entry name" value="Collar"/>
    <property type="match status" value="1"/>
</dbReference>
<feature type="region of interest" description="Disordered" evidence="1">
    <location>
        <begin position="152"/>
        <end position="246"/>
    </location>
</feature>
<organism evidence="4 5">
    <name type="scientific">Neptunomonas qingdaonensis</name>
    <dbReference type="NCBI Taxonomy" id="1045558"/>
    <lineage>
        <taxon>Bacteria</taxon>
        <taxon>Pseudomonadati</taxon>
        <taxon>Pseudomonadota</taxon>
        <taxon>Gammaproteobacteria</taxon>
        <taxon>Oceanospirillales</taxon>
        <taxon>Oceanospirillaceae</taxon>
        <taxon>Neptunomonas</taxon>
    </lineage>
</organism>
<dbReference type="Proteomes" id="UP000198623">
    <property type="component" value="Unassembled WGS sequence"/>
</dbReference>
<evidence type="ECO:0000259" key="3">
    <source>
        <dbReference type="Pfam" id="PF07484"/>
    </source>
</evidence>
<dbReference type="InterPro" id="IPR037053">
    <property type="entry name" value="Phage_tail_collar_dom_sf"/>
</dbReference>
<sequence length="268" mass="28682">MALSDDDKKDIQEYLHKYLRVKVIALFGLIGLGTIVAILTAGWNAAEKAAEAIAENPSRIADELSKIPEFSDVIAMKATGVPVGSIMPFGGEITTDVRNKLHELGWLPCTGEPVSRNEFKELFSVIGTAWGAPGSLSYNLPDLRGRFIRGVDGNSGQDLESTKRVSSNKGGNSGNMVGSYQNESTRMPTNSWDISDGSHTHTTNGKPWIAGASKEGSFPSGTEHPLSTPSITGGSHGHSINGGDAETRPKNVYVNWLIRFKGPTVQSN</sequence>
<keyword evidence="2" id="KW-1133">Transmembrane helix</keyword>
<protein>
    <submittedName>
        <fullName evidence="4">Microcystin-dependent protein</fullName>
    </submittedName>
</protein>
<dbReference type="EMBL" id="FOOU01000006">
    <property type="protein sequence ID" value="SFG37360.1"/>
    <property type="molecule type" value="Genomic_DNA"/>
</dbReference>
<dbReference type="STRING" id="1045558.SAMN05216175_10618"/>
<reference evidence="5" key="1">
    <citation type="submission" date="2016-10" db="EMBL/GenBank/DDBJ databases">
        <authorList>
            <person name="Varghese N."/>
            <person name="Submissions S."/>
        </authorList>
    </citation>
    <scope>NUCLEOTIDE SEQUENCE [LARGE SCALE GENOMIC DNA]</scope>
    <source>
        <strain evidence="5">CGMCC 1.10971</strain>
    </source>
</reference>
<feature type="compositionally biased region" description="Polar residues" evidence="1">
    <location>
        <begin position="154"/>
        <end position="193"/>
    </location>
</feature>
<evidence type="ECO:0000256" key="1">
    <source>
        <dbReference type="SAM" id="MobiDB-lite"/>
    </source>
</evidence>